<evidence type="ECO:0000256" key="7">
    <source>
        <dbReference type="ARBA" id="ARBA00022737"/>
    </source>
</evidence>
<dbReference type="InterPro" id="IPR001611">
    <property type="entry name" value="Leu-rich_rpt"/>
</dbReference>
<keyword evidence="6 16" id="KW-0732">Signal</keyword>
<dbReference type="GO" id="GO:0016020">
    <property type="term" value="C:membrane"/>
    <property type="evidence" value="ECO:0007669"/>
    <property type="project" value="UniProtKB-SubCell"/>
</dbReference>
<dbReference type="FunFam" id="3.80.10.10:FF:000095">
    <property type="entry name" value="LRR receptor-like serine/threonine-protein kinase GSO1"/>
    <property type="match status" value="1"/>
</dbReference>
<keyword evidence="9" id="KW-0418">Kinase</keyword>
<keyword evidence="11 15" id="KW-1133">Transmembrane helix</keyword>
<dbReference type="SMART" id="SM00220">
    <property type="entry name" value="S_TKc"/>
    <property type="match status" value="1"/>
</dbReference>
<dbReference type="SUPFAM" id="SSF56112">
    <property type="entry name" value="Protein kinase-like (PK-like)"/>
    <property type="match status" value="1"/>
</dbReference>
<dbReference type="Gene3D" id="3.30.200.20">
    <property type="entry name" value="Phosphorylase Kinase, domain 1"/>
    <property type="match status" value="1"/>
</dbReference>
<dbReference type="Pfam" id="PF00560">
    <property type="entry name" value="LRR_1"/>
    <property type="match status" value="6"/>
</dbReference>
<dbReference type="GO" id="GO:0005524">
    <property type="term" value="F:ATP binding"/>
    <property type="evidence" value="ECO:0007669"/>
    <property type="project" value="UniProtKB-UniRule"/>
</dbReference>
<dbReference type="Gene3D" id="1.10.510.10">
    <property type="entry name" value="Transferase(Phosphotransferase) domain 1"/>
    <property type="match status" value="1"/>
</dbReference>
<dbReference type="OMA" id="PEYEGCS"/>
<evidence type="ECO:0000256" key="3">
    <source>
        <dbReference type="ARBA" id="ARBA00022614"/>
    </source>
</evidence>
<evidence type="ECO:0000256" key="11">
    <source>
        <dbReference type="ARBA" id="ARBA00022989"/>
    </source>
</evidence>
<name>A0AA38FLA8_TAXCH</name>
<feature type="chain" id="PRO_5041443065" description="Protein kinase domain-containing protein" evidence="16">
    <location>
        <begin position="18"/>
        <end position="918"/>
    </location>
</feature>
<dbReference type="Pfam" id="PF08263">
    <property type="entry name" value="LRRNT_2"/>
    <property type="match status" value="1"/>
</dbReference>
<comment type="caution">
    <text evidence="18">The sequence shown here is derived from an EMBL/GenBank/DDBJ whole genome shotgun (WGS) entry which is preliminary data.</text>
</comment>
<feature type="signal peptide" evidence="16">
    <location>
        <begin position="1"/>
        <end position="17"/>
    </location>
</feature>
<dbReference type="FunFam" id="3.80.10.10:FF:000275">
    <property type="entry name" value="Leucine-rich repeat receptor-like protein kinase"/>
    <property type="match status" value="1"/>
</dbReference>
<dbReference type="InterPro" id="IPR003591">
    <property type="entry name" value="Leu-rich_rpt_typical-subtyp"/>
</dbReference>
<evidence type="ECO:0000256" key="14">
    <source>
        <dbReference type="PROSITE-ProRule" id="PRU10141"/>
    </source>
</evidence>
<evidence type="ECO:0000313" key="19">
    <source>
        <dbReference type="Proteomes" id="UP000824469"/>
    </source>
</evidence>
<gene>
    <name evidence="18" type="ORF">KI387_010706</name>
</gene>
<dbReference type="AlphaFoldDB" id="A0AA38FLA8"/>
<evidence type="ECO:0000256" key="10">
    <source>
        <dbReference type="ARBA" id="ARBA00022840"/>
    </source>
</evidence>
<feature type="transmembrane region" description="Helical" evidence="15">
    <location>
        <begin position="604"/>
        <end position="628"/>
    </location>
</feature>
<dbReference type="SMART" id="SM00369">
    <property type="entry name" value="LRR_TYP"/>
    <property type="match status" value="8"/>
</dbReference>
<protein>
    <recommendedName>
        <fullName evidence="17">Protein kinase domain-containing protein</fullName>
    </recommendedName>
</protein>
<dbReference type="PANTHER" id="PTHR48056">
    <property type="entry name" value="LRR RECEPTOR-LIKE SERINE/THREONINE-PROTEIN KINASE-RELATED"/>
    <property type="match status" value="1"/>
</dbReference>
<dbReference type="PROSITE" id="PS50011">
    <property type="entry name" value="PROTEIN_KINASE_DOM"/>
    <property type="match status" value="1"/>
</dbReference>
<evidence type="ECO:0000256" key="16">
    <source>
        <dbReference type="SAM" id="SignalP"/>
    </source>
</evidence>
<dbReference type="FunFam" id="3.80.10.10:FF:000383">
    <property type="entry name" value="Leucine-rich repeat receptor protein kinase EMS1"/>
    <property type="match status" value="1"/>
</dbReference>
<evidence type="ECO:0000256" key="13">
    <source>
        <dbReference type="ARBA" id="ARBA00023180"/>
    </source>
</evidence>
<feature type="domain" description="Protein kinase" evidence="17">
    <location>
        <begin position="671"/>
        <end position="918"/>
    </location>
</feature>
<keyword evidence="13" id="KW-0325">Glycoprotein</keyword>
<dbReference type="InterPro" id="IPR000719">
    <property type="entry name" value="Prot_kinase_dom"/>
</dbReference>
<comment type="subcellular location">
    <subcellularLocation>
        <location evidence="1">Membrane</location>
        <topology evidence="1">Single-pass membrane protein</topology>
    </subcellularLocation>
</comment>
<evidence type="ECO:0000256" key="2">
    <source>
        <dbReference type="ARBA" id="ARBA00008684"/>
    </source>
</evidence>
<organism evidence="18 19">
    <name type="scientific">Taxus chinensis</name>
    <name type="common">Chinese yew</name>
    <name type="synonym">Taxus wallichiana var. chinensis</name>
    <dbReference type="NCBI Taxonomy" id="29808"/>
    <lineage>
        <taxon>Eukaryota</taxon>
        <taxon>Viridiplantae</taxon>
        <taxon>Streptophyta</taxon>
        <taxon>Embryophyta</taxon>
        <taxon>Tracheophyta</taxon>
        <taxon>Spermatophyta</taxon>
        <taxon>Pinopsida</taxon>
        <taxon>Pinidae</taxon>
        <taxon>Conifers II</taxon>
        <taxon>Cupressales</taxon>
        <taxon>Taxaceae</taxon>
        <taxon>Taxus</taxon>
    </lineage>
</organism>
<evidence type="ECO:0000256" key="9">
    <source>
        <dbReference type="ARBA" id="ARBA00022777"/>
    </source>
</evidence>
<evidence type="ECO:0000313" key="18">
    <source>
        <dbReference type="EMBL" id="KAH9306302.1"/>
    </source>
</evidence>
<dbReference type="EMBL" id="JAHRHJ020000008">
    <property type="protein sequence ID" value="KAH9306302.1"/>
    <property type="molecule type" value="Genomic_DNA"/>
</dbReference>
<evidence type="ECO:0000256" key="5">
    <source>
        <dbReference type="ARBA" id="ARBA00022692"/>
    </source>
</evidence>
<proteinExistence type="inferred from homology"/>
<keyword evidence="19" id="KW-1185">Reference proteome</keyword>
<dbReference type="InterPro" id="IPR017441">
    <property type="entry name" value="Protein_kinase_ATP_BS"/>
</dbReference>
<dbReference type="InterPro" id="IPR011009">
    <property type="entry name" value="Kinase-like_dom_sf"/>
</dbReference>
<dbReference type="Pfam" id="PF00069">
    <property type="entry name" value="Pkinase"/>
    <property type="match status" value="1"/>
</dbReference>
<dbReference type="InterPro" id="IPR050647">
    <property type="entry name" value="Plant_LRR-RLKs"/>
</dbReference>
<dbReference type="Proteomes" id="UP000824469">
    <property type="component" value="Unassembled WGS sequence"/>
</dbReference>
<sequence>MASALLALALISVLAGASVNSISVPRDAELLMTLKRSFSGFPLEDWVNPSNYCNWTGVTCDYFNRSVVALNLQNKSISGTLPLHIPYFRHLISLNLSSNFLTGPIPPSVFASCSPLAYLSLARNNLTGTLPFSLSNCTALKILDLSRNNLTGPIPPTLSKLSHLEQLNFRENHFRGPIPESLSNCTNLVLIDLCMNYYINGTIPVRLGRLTRLQNLCLSFNSLSGSFPATIIRNLTQLRILKLGFNRIGGQIPEWLGEMSYLEELWMGAGLYDGPLPPQLGNISSLRTLAIYNNFFTGSIPKSLGDLSRLTGLSLEYNNLTGSIPAELGNLTHLELMRVGGNSLSGSIPSEYGRLISIQQFSAQYNNFSGRIPAEMGNCSVLALIKLYNNRLSGAIPPQLGRLLLLGELHLEQNQLTGTIPESLSNCTSLQHLSLGYNQLRGKIPPSIASLRNIVHSFSMPHNRLSGQIPAEIGSMISVTVVDLAGNLLSGKITESLGSCVQVLQLNLSNNQFTGPIPRSLRSLITLTGLDLSVNNLSGPIPDYFADMTTLTYLNVSYNRLSGRIPNHGVLKNLSASSFVGNPDLCAQECPVPSSGGLSNWSKFGIIVGSFAFGALVLTAIVYIIYVYRRQIFNLKRNQLQYPTQTQQDLFVEREIVIVSPDELFTATAGFSDENIIGSGKTATVYRGALNISGRQTDIAVKRFKDEMQDNISVDGNLIAEVRALAMARHRNLVRLLGYCLAPMSKALVMDLMSNGTLASHIEQQTLKWESCVRIAWGVAQGLMYLHHECPEPILHCDVKPSNILLGMDFEPAIADFGISRILKYGDNSTSNIKGSFGYMPPEYGFNGRMTAKGDVYGYGVVILEMVSGKNPTSQTFSNENSLPKWALRAAIDGRPLQIIANSFSVLDDALEATEKQM</sequence>
<dbReference type="PANTHER" id="PTHR48056:SF81">
    <property type="entry name" value="RECEPTOR PROTEIN-TYROSINE KINASE CEPR1"/>
    <property type="match status" value="1"/>
</dbReference>
<reference evidence="18 19" key="1">
    <citation type="journal article" date="2021" name="Nat. Plants">
        <title>The Taxus genome provides insights into paclitaxel biosynthesis.</title>
        <authorList>
            <person name="Xiong X."/>
            <person name="Gou J."/>
            <person name="Liao Q."/>
            <person name="Li Y."/>
            <person name="Zhou Q."/>
            <person name="Bi G."/>
            <person name="Li C."/>
            <person name="Du R."/>
            <person name="Wang X."/>
            <person name="Sun T."/>
            <person name="Guo L."/>
            <person name="Liang H."/>
            <person name="Lu P."/>
            <person name="Wu Y."/>
            <person name="Zhang Z."/>
            <person name="Ro D.K."/>
            <person name="Shang Y."/>
            <person name="Huang S."/>
            <person name="Yan J."/>
        </authorList>
    </citation>
    <scope>NUCLEOTIDE SEQUENCE [LARGE SCALE GENOMIC DNA]</scope>
    <source>
        <strain evidence="18">Ta-2019</strain>
    </source>
</reference>
<dbReference type="InterPro" id="IPR032675">
    <property type="entry name" value="LRR_dom_sf"/>
</dbReference>
<keyword evidence="3" id="KW-0433">Leucine-rich repeat</keyword>
<dbReference type="SUPFAM" id="SSF52058">
    <property type="entry name" value="L domain-like"/>
    <property type="match status" value="1"/>
</dbReference>
<dbReference type="Pfam" id="PF13855">
    <property type="entry name" value="LRR_8"/>
    <property type="match status" value="2"/>
</dbReference>
<keyword evidence="10 14" id="KW-0067">ATP-binding</keyword>
<evidence type="ECO:0000259" key="17">
    <source>
        <dbReference type="PROSITE" id="PS50011"/>
    </source>
</evidence>
<dbReference type="InterPro" id="IPR013210">
    <property type="entry name" value="LRR_N_plant-typ"/>
</dbReference>
<keyword evidence="8 14" id="KW-0547">Nucleotide-binding</keyword>
<keyword evidence="12 15" id="KW-0472">Membrane</keyword>
<dbReference type="Gene3D" id="3.80.10.10">
    <property type="entry name" value="Ribonuclease Inhibitor"/>
    <property type="match status" value="4"/>
</dbReference>
<dbReference type="GO" id="GO:0004672">
    <property type="term" value="F:protein kinase activity"/>
    <property type="evidence" value="ECO:0007669"/>
    <property type="project" value="InterPro"/>
</dbReference>
<evidence type="ECO:0000256" key="1">
    <source>
        <dbReference type="ARBA" id="ARBA00004167"/>
    </source>
</evidence>
<dbReference type="PROSITE" id="PS00107">
    <property type="entry name" value="PROTEIN_KINASE_ATP"/>
    <property type="match status" value="1"/>
</dbReference>
<accession>A0AA38FLA8</accession>
<evidence type="ECO:0000256" key="4">
    <source>
        <dbReference type="ARBA" id="ARBA00022679"/>
    </source>
</evidence>
<evidence type="ECO:0000256" key="12">
    <source>
        <dbReference type="ARBA" id="ARBA00023136"/>
    </source>
</evidence>
<evidence type="ECO:0000256" key="6">
    <source>
        <dbReference type="ARBA" id="ARBA00022729"/>
    </source>
</evidence>
<keyword evidence="5 15" id="KW-0812">Transmembrane</keyword>
<feature type="non-terminal residue" evidence="18">
    <location>
        <position position="1"/>
    </location>
</feature>
<dbReference type="PROSITE" id="PS00108">
    <property type="entry name" value="PROTEIN_KINASE_ST"/>
    <property type="match status" value="1"/>
</dbReference>
<keyword evidence="4" id="KW-0808">Transferase</keyword>
<dbReference type="SUPFAM" id="SSF52047">
    <property type="entry name" value="RNI-like"/>
    <property type="match status" value="1"/>
</dbReference>
<dbReference type="InterPro" id="IPR008271">
    <property type="entry name" value="Ser/Thr_kinase_AS"/>
</dbReference>
<evidence type="ECO:0000256" key="15">
    <source>
        <dbReference type="SAM" id="Phobius"/>
    </source>
</evidence>
<feature type="binding site" evidence="14">
    <location>
        <position position="702"/>
    </location>
    <ligand>
        <name>ATP</name>
        <dbReference type="ChEBI" id="CHEBI:30616"/>
    </ligand>
</feature>
<keyword evidence="7" id="KW-0677">Repeat</keyword>
<evidence type="ECO:0000256" key="8">
    <source>
        <dbReference type="ARBA" id="ARBA00022741"/>
    </source>
</evidence>
<comment type="similarity">
    <text evidence="2">Belongs to the protein kinase superfamily. Ser/Thr protein kinase family.</text>
</comment>